<dbReference type="Proteomes" id="UP001165677">
    <property type="component" value="Unassembled WGS sequence"/>
</dbReference>
<proteinExistence type="predicted"/>
<dbReference type="SUPFAM" id="SSF52833">
    <property type="entry name" value="Thioredoxin-like"/>
    <property type="match status" value="1"/>
</dbReference>
<dbReference type="Pfam" id="PF00578">
    <property type="entry name" value="AhpC-TSA"/>
    <property type="match status" value="1"/>
</dbReference>
<name>A0ABT3EG35_9FLAO</name>
<dbReference type="InterPro" id="IPR036249">
    <property type="entry name" value="Thioredoxin-like_sf"/>
</dbReference>
<evidence type="ECO:0000259" key="2">
    <source>
        <dbReference type="PROSITE" id="PS51352"/>
    </source>
</evidence>
<dbReference type="RefSeq" id="WP_264368357.1">
    <property type="nucleotide sequence ID" value="NZ_JAPCIO010000002.1"/>
</dbReference>
<dbReference type="InterPro" id="IPR013766">
    <property type="entry name" value="Thioredoxin_domain"/>
</dbReference>
<comment type="caution">
    <text evidence="3">The sequence shown here is derived from an EMBL/GenBank/DDBJ whole genome shotgun (WGS) entry which is preliminary data.</text>
</comment>
<feature type="chain" id="PRO_5047451262" evidence="1">
    <location>
        <begin position="20"/>
        <end position="232"/>
    </location>
</feature>
<evidence type="ECO:0000313" key="4">
    <source>
        <dbReference type="Proteomes" id="UP001165677"/>
    </source>
</evidence>
<keyword evidence="1" id="KW-0732">Signal</keyword>
<sequence>MKKLYFTLFLVLNTATTFATKDSLALFSTAVQKNIKTYIRHSNKAYTNKEYQKATFLFDSLVNETLIGTRFDDFSFKRIGKKRLQLSTIQLPTIIFTYASWCVMEKGEIPALNKLAQEYKGRIKIIVVFWDKKQNMKKIARKFNSNIEVCYAHQDYSKDTKAIQLLKNALGFPTTYYLDENRKLVSLKKRSLKPVYKIDLKTSTQNCIAFFDEEIKNLLITNSFNKSILAEH</sequence>
<keyword evidence="4" id="KW-1185">Reference proteome</keyword>
<dbReference type="Gene3D" id="3.40.30.10">
    <property type="entry name" value="Glutaredoxin"/>
    <property type="match status" value="1"/>
</dbReference>
<accession>A0ABT3EG35</accession>
<evidence type="ECO:0000313" key="3">
    <source>
        <dbReference type="EMBL" id="MCW1147512.1"/>
    </source>
</evidence>
<gene>
    <name evidence="3" type="ORF">OJ995_04685</name>
</gene>
<feature type="domain" description="Thioredoxin" evidence="2">
    <location>
        <begin position="65"/>
        <end position="190"/>
    </location>
</feature>
<organism evidence="3 4">
    <name type="scientific">Flavobacterium lacisediminis</name>
    <dbReference type="NCBI Taxonomy" id="2989705"/>
    <lineage>
        <taxon>Bacteria</taxon>
        <taxon>Pseudomonadati</taxon>
        <taxon>Bacteroidota</taxon>
        <taxon>Flavobacteriia</taxon>
        <taxon>Flavobacteriales</taxon>
        <taxon>Flavobacteriaceae</taxon>
        <taxon>Flavobacterium</taxon>
    </lineage>
</organism>
<feature type="signal peptide" evidence="1">
    <location>
        <begin position="1"/>
        <end position="19"/>
    </location>
</feature>
<dbReference type="EMBL" id="JAPCIO010000002">
    <property type="protein sequence ID" value="MCW1147512.1"/>
    <property type="molecule type" value="Genomic_DNA"/>
</dbReference>
<dbReference type="InterPro" id="IPR000866">
    <property type="entry name" value="AhpC/TSA"/>
</dbReference>
<evidence type="ECO:0000256" key="1">
    <source>
        <dbReference type="SAM" id="SignalP"/>
    </source>
</evidence>
<protein>
    <submittedName>
        <fullName evidence="3">Thioredoxin family protein</fullName>
    </submittedName>
</protein>
<reference evidence="3" key="1">
    <citation type="submission" date="2022-10" db="EMBL/GenBank/DDBJ databases">
        <title>Flavobacterium sp. nov., a bacterium isolated from lake sediment.</title>
        <authorList>
            <person name="Qu J.-H."/>
        </authorList>
    </citation>
    <scope>NUCLEOTIDE SEQUENCE</scope>
    <source>
        <strain evidence="3">TH16-21</strain>
    </source>
</reference>
<dbReference type="PROSITE" id="PS51352">
    <property type="entry name" value="THIOREDOXIN_2"/>
    <property type="match status" value="1"/>
</dbReference>